<feature type="compositionally biased region" description="Basic and acidic residues" evidence="1">
    <location>
        <begin position="91"/>
        <end position="112"/>
    </location>
</feature>
<sequence length="371" mass="42358">MADSECNNDDLYSLDYPELRERVDLAGQEGENVTSTGNTVMADEGTPKVVESTPQVSGSSDANPATPELAELRDSTREPIRTPSPSYVLSDEQREFNNRLKSHRADEQRNRDERMRKLQADIEAAKALRQADSFALSEIWKLRLNLDTRQRGFELAQNQYARGNPFRLPPPYNLDARMRLLGYPSLLAEYYEQEKRIENQLRLCSDYARNQIESGNRMDMEIFALNDKLNDMAAVRERDVEEKNDAKVLTALLDDMAARLQSATDAKLSGAEVGTDRITDLPKSLQDAVARYSELEDRLNDMRQDERDFFPERFPKMVLKLRGSSEYDDQGSESSGYDALSNSSDDLPALVENLEEVTIEDFKTSKLWKWD</sequence>
<name>A0A6G1J1G2_9PLEO</name>
<reference evidence="2" key="1">
    <citation type="journal article" date="2020" name="Stud. Mycol.">
        <title>101 Dothideomycetes genomes: a test case for predicting lifestyles and emergence of pathogens.</title>
        <authorList>
            <person name="Haridas S."/>
            <person name="Albert R."/>
            <person name="Binder M."/>
            <person name="Bloem J."/>
            <person name="Labutti K."/>
            <person name="Salamov A."/>
            <person name="Andreopoulos B."/>
            <person name="Baker S."/>
            <person name="Barry K."/>
            <person name="Bills G."/>
            <person name="Bluhm B."/>
            <person name="Cannon C."/>
            <person name="Castanera R."/>
            <person name="Culley D."/>
            <person name="Daum C."/>
            <person name="Ezra D."/>
            <person name="Gonzalez J."/>
            <person name="Henrissat B."/>
            <person name="Kuo A."/>
            <person name="Liang C."/>
            <person name="Lipzen A."/>
            <person name="Lutzoni F."/>
            <person name="Magnuson J."/>
            <person name="Mondo S."/>
            <person name="Nolan M."/>
            <person name="Ohm R."/>
            <person name="Pangilinan J."/>
            <person name="Park H.-J."/>
            <person name="Ramirez L."/>
            <person name="Alfaro M."/>
            <person name="Sun H."/>
            <person name="Tritt A."/>
            <person name="Yoshinaga Y."/>
            <person name="Zwiers L.-H."/>
            <person name="Turgeon B."/>
            <person name="Goodwin S."/>
            <person name="Spatafora J."/>
            <person name="Crous P."/>
            <person name="Grigoriev I."/>
        </authorList>
    </citation>
    <scope>NUCLEOTIDE SEQUENCE</scope>
    <source>
        <strain evidence="2">CBS 122367</strain>
    </source>
</reference>
<dbReference type="EMBL" id="MU005582">
    <property type="protein sequence ID" value="KAF2684125.1"/>
    <property type="molecule type" value="Genomic_DNA"/>
</dbReference>
<feature type="region of interest" description="Disordered" evidence="1">
    <location>
        <begin position="24"/>
        <end position="112"/>
    </location>
</feature>
<feature type="compositionally biased region" description="Polar residues" evidence="1">
    <location>
        <begin position="52"/>
        <end position="63"/>
    </location>
</feature>
<dbReference type="OrthoDB" id="10655773at2759"/>
<evidence type="ECO:0000313" key="2">
    <source>
        <dbReference type="EMBL" id="KAF2684125.1"/>
    </source>
</evidence>
<proteinExistence type="predicted"/>
<dbReference type="AlphaFoldDB" id="A0A6G1J1G2"/>
<dbReference type="Proteomes" id="UP000799291">
    <property type="component" value="Unassembled WGS sequence"/>
</dbReference>
<evidence type="ECO:0000256" key="1">
    <source>
        <dbReference type="SAM" id="MobiDB-lite"/>
    </source>
</evidence>
<organism evidence="2 3">
    <name type="scientific">Lentithecium fluviatile CBS 122367</name>
    <dbReference type="NCBI Taxonomy" id="1168545"/>
    <lineage>
        <taxon>Eukaryota</taxon>
        <taxon>Fungi</taxon>
        <taxon>Dikarya</taxon>
        <taxon>Ascomycota</taxon>
        <taxon>Pezizomycotina</taxon>
        <taxon>Dothideomycetes</taxon>
        <taxon>Pleosporomycetidae</taxon>
        <taxon>Pleosporales</taxon>
        <taxon>Massarineae</taxon>
        <taxon>Lentitheciaceae</taxon>
        <taxon>Lentithecium</taxon>
    </lineage>
</organism>
<evidence type="ECO:0000313" key="3">
    <source>
        <dbReference type="Proteomes" id="UP000799291"/>
    </source>
</evidence>
<keyword evidence="3" id="KW-1185">Reference proteome</keyword>
<protein>
    <submittedName>
        <fullName evidence="2">Uncharacterized protein</fullName>
    </submittedName>
</protein>
<gene>
    <name evidence="2" type="ORF">K458DRAFT_451914</name>
</gene>
<feature type="compositionally biased region" description="Basic and acidic residues" evidence="1">
    <location>
        <begin position="70"/>
        <end position="80"/>
    </location>
</feature>
<accession>A0A6G1J1G2</accession>